<keyword evidence="1" id="KW-0732">Signal</keyword>
<dbReference type="KEGG" id="tcx:Tcr_0701"/>
<proteinExistence type="predicted"/>
<dbReference type="HOGENOM" id="CLU_2120006_0_0_6"/>
<evidence type="ECO:0000256" key="1">
    <source>
        <dbReference type="SAM" id="SignalP"/>
    </source>
</evidence>
<feature type="chain" id="PRO_5004220442" description="Lipoprotein" evidence="1">
    <location>
        <begin position="19"/>
        <end position="114"/>
    </location>
</feature>
<gene>
    <name evidence="2" type="ordered locus">Tcr_0701</name>
</gene>
<feature type="signal peptide" evidence="1">
    <location>
        <begin position="1"/>
        <end position="18"/>
    </location>
</feature>
<sequence>MKNPIAVLLLTFSAGAVACGTTHYIDTDRYGNNICRDMDGKMVAIQGTVQNCPAFYQNSSDKYGNEFCGLGKIHAYDLSKGCLSFMSDDFDKHGNKICTLNGKPVISLIKNIKR</sequence>
<evidence type="ECO:0008006" key="3">
    <source>
        <dbReference type="Google" id="ProtNLM"/>
    </source>
</evidence>
<reference evidence="2" key="1">
    <citation type="submission" date="2006-07" db="EMBL/GenBank/DDBJ databases">
        <title>Complete sequence of Thiomicrospira crunogena XCL-2.</title>
        <authorList>
            <consortium name="US DOE Joint Genome Institute"/>
            <person name="Copeland A."/>
            <person name="Lucas S."/>
            <person name="Lapidus A."/>
            <person name="Barry K."/>
            <person name="Detter J.C."/>
            <person name="Glavina del Rio T."/>
            <person name="Hammon N."/>
            <person name="Israni S."/>
            <person name="Dalin E."/>
            <person name="Tice H."/>
            <person name="Pitluck S."/>
            <person name="Chain P."/>
            <person name="Malfatti S."/>
            <person name="Shin M."/>
            <person name="Vergez L."/>
            <person name="Schmutz J."/>
            <person name="Larimer F."/>
            <person name="Land M."/>
            <person name="Hauser L."/>
            <person name="Kyrpides N."/>
            <person name="Lykidis A."/>
            <person name="Scott K.M."/>
            <person name="Sievert S."/>
            <person name="Kerfeld C."/>
            <person name="Freyermuth S."/>
            <person name="Dobrinski K."/>
            <person name="Boller A."/>
            <person name="Fitzpatrick K."/>
            <person name="Thoma P."/>
            <person name="Moore J."/>
            <person name="Richardson P."/>
        </authorList>
    </citation>
    <scope>NUCLEOTIDE SEQUENCE</scope>
    <source>
        <strain evidence="2">XCL-2</strain>
    </source>
</reference>
<dbReference type="OrthoDB" id="9883739at2"/>
<dbReference type="PROSITE" id="PS51257">
    <property type="entry name" value="PROKAR_LIPOPROTEIN"/>
    <property type="match status" value="1"/>
</dbReference>
<protein>
    <recommendedName>
        <fullName evidence="3">Lipoprotein</fullName>
    </recommendedName>
</protein>
<organism evidence="2">
    <name type="scientific">Hydrogenovibrio crunogenus (strain DSM 25203 / XCL-2)</name>
    <name type="common">Thiomicrospira crunogena</name>
    <dbReference type="NCBI Taxonomy" id="317025"/>
    <lineage>
        <taxon>Bacteria</taxon>
        <taxon>Pseudomonadati</taxon>
        <taxon>Pseudomonadota</taxon>
        <taxon>Gammaproteobacteria</taxon>
        <taxon>Thiotrichales</taxon>
        <taxon>Piscirickettsiaceae</taxon>
        <taxon>Hydrogenovibrio</taxon>
    </lineage>
</organism>
<accession>Q31HS6</accession>
<dbReference type="EMBL" id="CP000109">
    <property type="protein sequence ID" value="ABB41297.1"/>
    <property type="molecule type" value="Genomic_DNA"/>
</dbReference>
<dbReference type="AlphaFoldDB" id="Q31HS6"/>
<name>Q31HS6_HYDCU</name>
<evidence type="ECO:0000313" key="2">
    <source>
        <dbReference type="EMBL" id="ABB41297.1"/>
    </source>
</evidence>